<protein>
    <submittedName>
        <fullName evidence="1">Uncharacterized protein</fullName>
    </submittedName>
</protein>
<reference evidence="1 2" key="1">
    <citation type="submission" date="2016-06" db="EMBL/GenBank/DDBJ databases">
        <title>Evolution of pathogenesis and genome organization in the Tremellales.</title>
        <authorList>
            <person name="Cuomo C."/>
            <person name="Litvintseva A."/>
            <person name="Heitman J."/>
            <person name="Chen Y."/>
            <person name="Sun S."/>
            <person name="Springer D."/>
            <person name="Dromer F."/>
            <person name="Young S."/>
            <person name="Zeng Q."/>
            <person name="Chapman S."/>
            <person name="Gujja S."/>
            <person name="Saif S."/>
            <person name="Birren B."/>
        </authorList>
    </citation>
    <scope>NUCLEOTIDE SEQUENCE [LARGE SCALE GENOMIC DNA]</scope>
    <source>
        <strain evidence="1 2">CBS 6273</strain>
    </source>
</reference>
<dbReference type="Pfam" id="PF12586">
    <property type="entry name" value="DUF3760"/>
    <property type="match status" value="1"/>
</dbReference>
<sequence length="357" mass="40330">MPAKAAIESRPPIVLTSLDALAPVHYQIIGHLLDTRPLTYMRLSKTHRDHALRRLSEPVIIDSALQKRFRETIDARRKKPINPTLLISIAFSHSISFDSLETFSLLATDLSHLERAKRYGKEPGSPYPSLPARLFEHARRIQFSVEPFFEASSVVFRFRGRKFVFLVDQPLIDTTAMRLNPIPHYTSVQLRDMLGGEDEGVNNFMYPFKKTVEAVIVVPLQPTLSGQPISTTLSLLPSAIEDFLDFRQTTVVLANPRTDGESSSAEFPEGLADAIARILEDHAVTLIRRPLRGPDIPPINVQVNSWRKLRDQVMEKVRPSVMVEPYSNPPVSVTVDMDLVRGVPFGDVMKSFRRFLI</sequence>
<organism evidence="1 2">
    <name type="scientific">Cryptococcus amylolentus CBS 6273</name>
    <dbReference type="NCBI Taxonomy" id="1296118"/>
    <lineage>
        <taxon>Eukaryota</taxon>
        <taxon>Fungi</taxon>
        <taxon>Dikarya</taxon>
        <taxon>Basidiomycota</taxon>
        <taxon>Agaricomycotina</taxon>
        <taxon>Tremellomycetes</taxon>
        <taxon>Tremellales</taxon>
        <taxon>Cryptococcaceae</taxon>
        <taxon>Cryptococcus</taxon>
    </lineage>
</organism>
<accession>A0A1E3JXD0</accession>
<dbReference type="InterPro" id="IPR022235">
    <property type="entry name" value="DUF3760"/>
</dbReference>
<proteinExistence type="predicted"/>
<evidence type="ECO:0000313" key="2">
    <source>
        <dbReference type="Proteomes" id="UP000095149"/>
    </source>
</evidence>
<name>A0A1E3JXD0_9TREE</name>
<dbReference type="Proteomes" id="UP000095149">
    <property type="component" value="Unassembled WGS sequence"/>
</dbReference>
<evidence type="ECO:0000313" key="1">
    <source>
        <dbReference type="EMBL" id="ODO05495.1"/>
    </source>
</evidence>
<comment type="caution">
    <text evidence="1">The sequence shown here is derived from an EMBL/GenBank/DDBJ whole genome shotgun (WGS) entry which is preliminary data.</text>
</comment>
<dbReference type="AlphaFoldDB" id="A0A1E3JXD0"/>
<dbReference type="OrthoDB" id="10369623at2759"/>
<gene>
    <name evidence="1" type="ORF">I350_04546</name>
</gene>
<dbReference type="EMBL" id="MEKH01000007">
    <property type="protein sequence ID" value="ODO05495.1"/>
    <property type="molecule type" value="Genomic_DNA"/>
</dbReference>